<evidence type="ECO:0000313" key="3">
    <source>
        <dbReference type="EMBL" id="MFD2637557.1"/>
    </source>
</evidence>
<comment type="caution">
    <text evidence="3">The sequence shown here is derived from an EMBL/GenBank/DDBJ whole genome shotgun (WGS) entry which is preliminary data.</text>
</comment>
<name>A0ABW5Q7K4_9BACI</name>
<feature type="compositionally biased region" description="Basic and acidic residues" evidence="1">
    <location>
        <begin position="222"/>
        <end position="241"/>
    </location>
</feature>
<dbReference type="PANTHER" id="PTHR33734">
    <property type="entry name" value="LYSM DOMAIN-CONTAINING GPI-ANCHORED PROTEIN 2"/>
    <property type="match status" value="1"/>
</dbReference>
<feature type="compositionally biased region" description="Basic and acidic residues" evidence="1">
    <location>
        <begin position="252"/>
        <end position="348"/>
    </location>
</feature>
<dbReference type="Pfam" id="PF01476">
    <property type="entry name" value="LysM"/>
    <property type="match status" value="1"/>
</dbReference>
<sequence length="450" mass="53076">MNYNGNEPFLFDLHEEITFRQGEEIDDLYGISIQPDVNILKESSYIQLRGVLMVSGDYQSLPREEPMYIMDQDDDDENYVQQVKALDNGFTTFQYPIPVDITIPVNRVNETGEPDVEIEYFDYELPEPKSLHVYAKIRLANVEVLEDLEEVRQDEQVNSDFQLQEIPSFDEEEQEQDEEHYEEELRPQEEMMHEPEETEEEQKKGREFWNKKETQSFTEFFNNKEKKAKAEEQPKAKESKENVAPNAPSGKENLENKPKEEVKQEAKQEEKAPAKEKEMKKEKKAKQEEMKKEKEAKQEEMKEETKKAKKEQKEVKKKETKKKEKEEAKKQEAKPEAEKEESKKKDASPEVNQKSSKDQYDDDHMEEEDNAKKPKKKMFGLNYLSNFFRDGEEEQEPEKVSVKMRFVQENETLESIANSYSVTVSQLERLNGLDDDHQLKTGDVLYVPYK</sequence>
<dbReference type="InterPro" id="IPR048862">
    <property type="entry name" value="SPOCS_spoVID_N"/>
</dbReference>
<dbReference type="PROSITE" id="PS51782">
    <property type="entry name" value="LYSM"/>
    <property type="match status" value="1"/>
</dbReference>
<evidence type="ECO:0000259" key="2">
    <source>
        <dbReference type="PROSITE" id="PS51782"/>
    </source>
</evidence>
<dbReference type="EMBL" id="JBHUMZ010000008">
    <property type="protein sequence ID" value="MFD2637557.1"/>
    <property type="molecule type" value="Genomic_DNA"/>
</dbReference>
<dbReference type="PANTHER" id="PTHR33734:SF36">
    <property type="entry name" value="STAGE VI SPORULATION PROTEIN D"/>
    <property type="match status" value="1"/>
</dbReference>
<dbReference type="CDD" id="cd00118">
    <property type="entry name" value="LysM"/>
    <property type="match status" value="1"/>
</dbReference>
<dbReference type="Gene3D" id="3.10.350.10">
    <property type="entry name" value="LysM domain"/>
    <property type="match status" value="1"/>
</dbReference>
<accession>A0ABW5Q7K4</accession>
<gene>
    <name evidence="3" type="ORF">ACFSW4_01565</name>
</gene>
<dbReference type="Pfam" id="PF20918">
    <property type="entry name" value="SPOCS_spoVID-N"/>
    <property type="match status" value="1"/>
</dbReference>
<dbReference type="SUPFAM" id="SSF54106">
    <property type="entry name" value="LysM domain"/>
    <property type="match status" value="1"/>
</dbReference>
<dbReference type="InterPro" id="IPR018392">
    <property type="entry name" value="LysM"/>
</dbReference>
<feature type="compositionally biased region" description="Acidic residues" evidence="1">
    <location>
        <begin position="360"/>
        <end position="369"/>
    </location>
</feature>
<proteinExistence type="predicted"/>
<organism evidence="3 4">
    <name type="scientific">Piscibacillus salipiscarius</name>
    <dbReference type="NCBI Taxonomy" id="299480"/>
    <lineage>
        <taxon>Bacteria</taxon>
        <taxon>Bacillati</taxon>
        <taxon>Bacillota</taxon>
        <taxon>Bacilli</taxon>
        <taxon>Bacillales</taxon>
        <taxon>Bacillaceae</taxon>
        <taxon>Piscibacillus</taxon>
    </lineage>
</organism>
<dbReference type="InterPro" id="IPR036779">
    <property type="entry name" value="LysM_dom_sf"/>
</dbReference>
<reference evidence="4" key="1">
    <citation type="journal article" date="2019" name="Int. J. Syst. Evol. Microbiol.">
        <title>The Global Catalogue of Microorganisms (GCM) 10K type strain sequencing project: providing services to taxonomists for standard genome sequencing and annotation.</title>
        <authorList>
            <consortium name="The Broad Institute Genomics Platform"/>
            <consortium name="The Broad Institute Genome Sequencing Center for Infectious Disease"/>
            <person name="Wu L."/>
            <person name="Ma J."/>
        </authorList>
    </citation>
    <scope>NUCLEOTIDE SEQUENCE [LARGE SCALE GENOMIC DNA]</scope>
    <source>
        <strain evidence="4">TISTR 1571</strain>
    </source>
</reference>
<dbReference type="Proteomes" id="UP001597452">
    <property type="component" value="Unassembled WGS sequence"/>
</dbReference>
<evidence type="ECO:0000256" key="1">
    <source>
        <dbReference type="SAM" id="MobiDB-lite"/>
    </source>
</evidence>
<feature type="domain" description="LysM" evidence="2">
    <location>
        <begin position="403"/>
        <end position="447"/>
    </location>
</feature>
<evidence type="ECO:0000313" key="4">
    <source>
        <dbReference type="Proteomes" id="UP001597452"/>
    </source>
</evidence>
<dbReference type="RefSeq" id="WP_377327022.1">
    <property type="nucleotide sequence ID" value="NZ_JBHUMZ010000008.1"/>
</dbReference>
<keyword evidence="4" id="KW-1185">Reference proteome</keyword>
<feature type="region of interest" description="Disordered" evidence="1">
    <location>
        <begin position="156"/>
        <end position="376"/>
    </location>
</feature>
<dbReference type="SMART" id="SM00257">
    <property type="entry name" value="LysM"/>
    <property type="match status" value="1"/>
</dbReference>
<feature type="compositionally biased region" description="Basic and acidic residues" evidence="1">
    <location>
        <begin position="183"/>
        <end position="214"/>
    </location>
</feature>
<protein>
    <submittedName>
        <fullName evidence="3">LysM peptidoglycan-binding domain-containing protein</fullName>
    </submittedName>
</protein>
<feature type="compositionally biased region" description="Acidic residues" evidence="1">
    <location>
        <begin position="168"/>
        <end position="182"/>
    </location>
</feature>